<comment type="caution">
    <text evidence="4">The sequence shown here is derived from an EMBL/GenBank/DDBJ whole genome shotgun (WGS) entry which is preliminary data.</text>
</comment>
<organism evidence="4">
    <name type="scientific">Thiolapillus brandeum</name>
    <dbReference type="NCBI Taxonomy" id="1076588"/>
    <lineage>
        <taxon>Bacteria</taxon>
        <taxon>Pseudomonadati</taxon>
        <taxon>Pseudomonadota</taxon>
        <taxon>Gammaproteobacteria</taxon>
        <taxon>Chromatiales</taxon>
        <taxon>Sedimenticolaceae</taxon>
        <taxon>Thiolapillus</taxon>
    </lineage>
</organism>
<feature type="non-terminal residue" evidence="4">
    <location>
        <position position="1"/>
    </location>
</feature>
<evidence type="ECO:0000259" key="2">
    <source>
        <dbReference type="Pfam" id="PF02463"/>
    </source>
</evidence>
<dbReference type="Pfam" id="PF06470">
    <property type="entry name" value="SMC_hinge"/>
    <property type="match status" value="1"/>
</dbReference>
<dbReference type="PANTHER" id="PTHR43977">
    <property type="entry name" value="STRUCTURAL MAINTENANCE OF CHROMOSOMES PROTEIN 3"/>
    <property type="match status" value="1"/>
</dbReference>
<dbReference type="InterPro" id="IPR027417">
    <property type="entry name" value="P-loop_NTPase"/>
</dbReference>
<feature type="coiled-coil region" evidence="1">
    <location>
        <begin position="355"/>
        <end position="382"/>
    </location>
</feature>
<reference evidence="4" key="1">
    <citation type="journal article" date="2020" name="mSystems">
        <title>Genome- and Community-Level Interaction Insights into Carbon Utilization and Element Cycling Functions of Hydrothermarchaeota in Hydrothermal Sediment.</title>
        <authorList>
            <person name="Zhou Z."/>
            <person name="Liu Y."/>
            <person name="Xu W."/>
            <person name="Pan J."/>
            <person name="Luo Z.H."/>
            <person name="Li M."/>
        </authorList>
    </citation>
    <scope>NUCLEOTIDE SEQUENCE [LARGE SCALE GENOMIC DNA]</scope>
    <source>
        <strain evidence="4">HyVt-535</strain>
    </source>
</reference>
<feature type="domain" description="RecF/RecN/SMC N-terminal" evidence="2">
    <location>
        <begin position="2"/>
        <end position="99"/>
    </location>
</feature>
<dbReference type="GO" id="GO:0005524">
    <property type="term" value="F:ATP binding"/>
    <property type="evidence" value="ECO:0007669"/>
    <property type="project" value="InterPro"/>
</dbReference>
<dbReference type="EMBL" id="DROM01000040">
    <property type="protein sequence ID" value="HHH12718.1"/>
    <property type="molecule type" value="Genomic_DNA"/>
</dbReference>
<proteinExistence type="predicted"/>
<name>A0A7C5MU80_9GAMM</name>
<dbReference type="GO" id="GO:0051276">
    <property type="term" value="P:chromosome organization"/>
    <property type="evidence" value="ECO:0007669"/>
    <property type="project" value="InterPro"/>
</dbReference>
<evidence type="ECO:0000259" key="3">
    <source>
        <dbReference type="Pfam" id="PF06470"/>
    </source>
</evidence>
<dbReference type="InterPro" id="IPR003395">
    <property type="entry name" value="RecF/RecN/SMC_N"/>
</dbReference>
<feature type="coiled-coil region" evidence="1">
    <location>
        <begin position="120"/>
        <end position="302"/>
    </location>
</feature>
<dbReference type="GO" id="GO:0005694">
    <property type="term" value="C:chromosome"/>
    <property type="evidence" value="ECO:0007669"/>
    <property type="project" value="InterPro"/>
</dbReference>
<dbReference type="Pfam" id="PF02463">
    <property type="entry name" value="SMC_N"/>
    <property type="match status" value="1"/>
</dbReference>
<dbReference type="Gene3D" id="3.40.50.300">
    <property type="entry name" value="P-loop containing nucleotide triphosphate hydrolases"/>
    <property type="match status" value="1"/>
</dbReference>
<sequence>SSAKHLRGEALTDVIFNGSNSRQPVGQASVELIFDNSDGSIGGKYASFSEVSIKRVIDRDGISTFFLNGTRCRRRDITHLFLGTGIGRRSYSVIEQGMISRVVEARPEELRGFLEEAAGISKYKERRRETENRIRHTRENLSRISDIREELDKQLEKLKRQARAAERFKELRSQQRRLEAQLLLLRLSGLERELERRQQHSRQQEAGVEQAMAELRTLEKELEVLHQEHTEATGRFNEAQGRFYGVGAEISRLEQKLQHHRERVEALAAELQTASAEREEAREHLSRESRLLQETRDQLEALSPMERDATERERTAYTAYATCEQAMRNWQAQWESFSQAAAEKQRGEQVQLTRQSHLQQGLERLEQRLARYREELQGLSLAELEQERDARSAALGEVRGEHDRLLEEQERRHREISECRTRLHEMSARLKELRATVHARQGHLAALEGLQAAALQRRGPGQEWLQRHGLDQLPRLARTLQVETGWERALETVLGEQLEALCVEELESLAPTLMELEQGRIAALARSGKPADTEGTLAGVVMGEWAPWPLLCRIRIATSREEALAVRSDLGPGESVVTR</sequence>
<protein>
    <submittedName>
        <fullName evidence="4">Chromosome segregation protein SMC</fullName>
    </submittedName>
</protein>
<dbReference type="InterPro" id="IPR010935">
    <property type="entry name" value="SMC_hinge"/>
</dbReference>
<accession>A0A7C5MU80</accession>
<dbReference type="SUPFAM" id="SSF52540">
    <property type="entry name" value="P-loop containing nucleoside triphosphate hydrolases"/>
    <property type="match status" value="1"/>
</dbReference>
<dbReference type="AlphaFoldDB" id="A0A7C5MU80"/>
<gene>
    <name evidence="4" type="ORF">ENJ98_00615</name>
</gene>
<evidence type="ECO:0000256" key="1">
    <source>
        <dbReference type="SAM" id="Coils"/>
    </source>
</evidence>
<feature type="non-terminal residue" evidence="4">
    <location>
        <position position="579"/>
    </location>
</feature>
<keyword evidence="1" id="KW-0175">Coiled coil</keyword>
<dbReference type="Proteomes" id="UP000886100">
    <property type="component" value="Unassembled WGS sequence"/>
</dbReference>
<evidence type="ECO:0000313" key="4">
    <source>
        <dbReference type="EMBL" id="HHH12718.1"/>
    </source>
</evidence>
<feature type="domain" description="SMC hinge" evidence="3">
    <location>
        <begin position="473"/>
        <end position="520"/>
    </location>
</feature>